<comment type="similarity">
    <text evidence="2">Belongs to the CIA30 family.</text>
</comment>
<feature type="compositionally biased region" description="Polar residues" evidence="5">
    <location>
        <begin position="250"/>
        <end position="261"/>
    </location>
</feature>
<dbReference type="InterPro" id="IPR013857">
    <property type="entry name" value="NADH-UbQ_OxRdtase-assoc_prot30"/>
</dbReference>
<accession>A0A5E8C1B9</accession>
<dbReference type="GO" id="GO:0005739">
    <property type="term" value="C:mitochondrion"/>
    <property type="evidence" value="ECO:0007669"/>
    <property type="project" value="UniProtKB-SubCell"/>
</dbReference>
<dbReference type="GeneID" id="43583136"/>
<dbReference type="PANTHER" id="PTHR13194:SF18">
    <property type="entry name" value="COMPLEX I INTERMEDIATE-ASSOCIATED PROTEIN 30, MITOCHONDRIAL"/>
    <property type="match status" value="1"/>
</dbReference>
<protein>
    <recommendedName>
        <fullName evidence="6">NADH:ubiquinone oxidoreductase intermediate-associated protein 30 domain-containing protein</fullName>
    </recommendedName>
</protein>
<proteinExistence type="inferred from homology"/>
<sequence>MSFIKLLQRAGVVSSVPSVRQTLMDFARTNELKNILVRSDSELGGYSTAHVDLESLETPAAPLPGKVDDISSSSSSSFDAATACATLAPKMVGHFHGVLNLDLPANRPDVVQSGYAMFRTRDQRARGFSESVSQMFGDPPHWDWRGCTHIMLRVKGDRRKYFVNIQADSPLPADIYQHRLFLKTPGQWETVLIPLQDFILTNWGVIQEQRKINTEYVKTIGIGLIDKQYGPFSLYVDRVEAINTDYVSPEGNSSQTESSSTPHDRLPGKSIPID</sequence>
<gene>
    <name evidence="7" type="ORF">SAPINGB_P004321</name>
</gene>
<dbReference type="SUPFAM" id="SSF49785">
    <property type="entry name" value="Galactose-binding domain-like"/>
    <property type="match status" value="1"/>
</dbReference>
<dbReference type="AlphaFoldDB" id="A0A5E8C1B9"/>
<evidence type="ECO:0000256" key="2">
    <source>
        <dbReference type="ARBA" id="ARBA00007884"/>
    </source>
</evidence>
<dbReference type="OrthoDB" id="42561at2759"/>
<keyword evidence="8" id="KW-1185">Reference proteome</keyword>
<name>A0A5E8C1B9_9ASCO</name>
<dbReference type="InterPro" id="IPR008979">
    <property type="entry name" value="Galactose-bd-like_sf"/>
</dbReference>
<evidence type="ECO:0000259" key="6">
    <source>
        <dbReference type="Pfam" id="PF08547"/>
    </source>
</evidence>
<evidence type="ECO:0000313" key="7">
    <source>
        <dbReference type="EMBL" id="VVT54905.1"/>
    </source>
</evidence>
<dbReference type="GO" id="GO:0010257">
    <property type="term" value="P:NADH dehydrogenase complex assembly"/>
    <property type="evidence" value="ECO:0007669"/>
    <property type="project" value="TreeGrafter"/>
</dbReference>
<organism evidence="7 8">
    <name type="scientific">Magnusiomyces paraingens</name>
    <dbReference type="NCBI Taxonomy" id="2606893"/>
    <lineage>
        <taxon>Eukaryota</taxon>
        <taxon>Fungi</taxon>
        <taxon>Dikarya</taxon>
        <taxon>Ascomycota</taxon>
        <taxon>Saccharomycotina</taxon>
        <taxon>Dipodascomycetes</taxon>
        <taxon>Dipodascales</taxon>
        <taxon>Dipodascaceae</taxon>
        <taxon>Magnusiomyces</taxon>
    </lineage>
</organism>
<evidence type="ECO:0000256" key="3">
    <source>
        <dbReference type="ARBA" id="ARBA00023128"/>
    </source>
</evidence>
<dbReference type="Proteomes" id="UP000398389">
    <property type="component" value="Unassembled WGS sequence"/>
</dbReference>
<feature type="region of interest" description="Disordered" evidence="5">
    <location>
        <begin position="246"/>
        <end position="274"/>
    </location>
</feature>
<dbReference type="RefSeq" id="XP_031854927.1">
    <property type="nucleotide sequence ID" value="XM_031999036.1"/>
</dbReference>
<dbReference type="Pfam" id="PF08547">
    <property type="entry name" value="CIA30"/>
    <property type="match status" value="1"/>
</dbReference>
<evidence type="ECO:0000313" key="8">
    <source>
        <dbReference type="Proteomes" id="UP000398389"/>
    </source>
</evidence>
<evidence type="ECO:0000256" key="4">
    <source>
        <dbReference type="ARBA" id="ARBA00023186"/>
    </source>
</evidence>
<evidence type="ECO:0000256" key="1">
    <source>
        <dbReference type="ARBA" id="ARBA00004173"/>
    </source>
</evidence>
<evidence type="ECO:0000256" key="5">
    <source>
        <dbReference type="SAM" id="MobiDB-lite"/>
    </source>
</evidence>
<feature type="domain" description="NADH:ubiquinone oxidoreductase intermediate-associated protein 30" evidence="6">
    <location>
        <begin position="24"/>
        <end position="236"/>
    </location>
</feature>
<dbReference type="GO" id="GO:0006120">
    <property type="term" value="P:mitochondrial electron transport, NADH to ubiquinone"/>
    <property type="evidence" value="ECO:0007669"/>
    <property type="project" value="TreeGrafter"/>
</dbReference>
<comment type="subcellular location">
    <subcellularLocation>
        <location evidence="1">Mitochondrion</location>
    </subcellularLocation>
</comment>
<dbReference type="InterPro" id="IPR039131">
    <property type="entry name" value="NDUFAF1"/>
</dbReference>
<dbReference type="GO" id="GO:0051082">
    <property type="term" value="F:unfolded protein binding"/>
    <property type="evidence" value="ECO:0007669"/>
    <property type="project" value="TreeGrafter"/>
</dbReference>
<keyword evidence="4" id="KW-0143">Chaperone</keyword>
<reference evidence="7 8" key="1">
    <citation type="submission" date="2019-09" db="EMBL/GenBank/DDBJ databases">
        <authorList>
            <person name="Brejova B."/>
        </authorList>
    </citation>
    <scope>NUCLEOTIDE SEQUENCE [LARGE SCALE GENOMIC DNA]</scope>
</reference>
<keyword evidence="3" id="KW-0496">Mitochondrion</keyword>
<dbReference type="EMBL" id="CABVLU010000003">
    <property type="protein sequence ID" value="VVT54905.1"/>
    <property type="molecule type" value="Genomic_DNA"/>
</dbReference>
<dbReference type="PANTHER" id="PTHR13194">
    <property type="entry name" value="COMPLEX I INTERMEDIATE-ASSOCIATED PROTEIN 30"/>
    <property type="match status" value="1"/>
</dbReference>